<gene>
    <name evidence="7 11" type="primary">murD</name>
    <name evidence="11" type="ORF">ENX73_00300</name>
</gene>
<dbReference type="SUPFAM" id="SSF51984">
    <property type="entry name" value="MurCD N-terminal domain"/>
    <property type="match status" value="1"/>
</dbReference>
<keyword evidence="6 7" id="KW-0067">ATP-binding</keyword>
<dbReference type="UniPathway" id="UPA00219"/>
<dbReference type="InterPro" id="IPR036615">
    <property type="entry name" value="Mur_ligase_C_dom_sf"/>
</dbReference>
<evidence type="ECO:0000256" key="2">
    <source>
        <dbReference type="ARBA" id="ARBA00004752"/>
    </source>
</evidence>
<proteinExistence type="inferred from homology"/>
<dbReference type="Pfam" id="PF08245">
    <property type="entry name" value="Mur_ligase_M"/>
    <property type="match status" value="1"/>
</dbReference>
<keyword evidence="7 8" id="KW-0132">Cell division</keyword>
<protein>
    <recommendedName>
        <fullName evidence="7 8">UDP-N-acetylmuramoylalanine--D-glutamate ligase</fullName>
        <ecNumber evidence="7 8">6.3.2.9</ecNumber>
    </recommendedName>
    <alternativeName>
        <fullName evidence="7">D-glutamic acid-adding enzyme</fullName>
    </alternativeName>
    <alternativeName>
        <fullName evidence="7">UDP-N-acetylmuramoyl-L-alanyl-D-glutamate synthetase</fullName>
    </alternativeName>
</protein>
<evidence type="ECO:0000256" key="1">
    <source>
        <dbReference type="ARBA" id="ARBA00004496"/>
    </source>
</evidence>
<dbReference type="EMBL" id="DTPE01000011">
    <property type="protein sequence ID" value="HGE74553.1"/>
    <property type="molecule type" value="Genomic_DNA"/>
</dbReference>
<dbReference type="AlphaFoldDB" id="A0A7V3VS01"/>
<reference evidence="11" key="1">
    <citation type="journal article" date="2020" name="mSystems">
        <title>Genome- and Community-Level Interaction Insights into Carbon Utilization and Element Cycling Functions of Hydrothermarchaeota in Hydrothermal Sediment.</title>
        <authorList>
            <person name="Zhou Z."/>
            <person name="Liu Y."/>
            <person name="Xu W."/>
            <person name="Pan J."/>
            <person name="Luo Z.H."/>
            <person name="Li M."/>
        </authorList>
    </citation>
    <scope>NUCLEOTIDE SEQUENCE [LARGE SCALE GENOMIC DNA]</scope>
    <source>
        <strain evidence="11">SpSt-966</strain>
    </source>
</reference>
<dbReference type="Pfam" id="PF02875">
    <property type="entry name" value="Mur_ligase_C"/>
    <property type="match status" value="1"/>
</dbReference>
<evidence type="ECO:0000313" key="11">
    <source>
        <dbReference type="EMBL" id="HGE74553.1"/>
    </source>
</evidence>
<dbReference type="GO" id="GO:0008764">
    <property type="term" value="F:UDP-N-acetylmuramoylalanine-D-glutamate ligase activity"/>
    <property type="evidence" value="ECO:0007669"/>
    <property type="project" value="UniProtKB-UniRule"/>
</dbReference>
<comment type="catalytic activity">
    <reaction evidence="7 8">
        <text>UDP-N-acetyl-alpha-D-muramoyl-L-alanine + D-glutamate + ATP = UDP-N-acetyl-alpha-D-muramoyl-L-alanyl-D-glutamate + ADP + phosphate + H(+)</text>
        <dbReference type="Rhea" id="RHEA:16429"/>
        <dbReference type="ChEBI" id="CHEBI:15378"/>
        <dbReference type="ChEBI" id="CHEBI:29986"/>
        <dbReference type="ChEBI" id="CHEBI:30616"/>
        <dbReference type="ChEBI" id="CHEBI:43474"/>
        <dbReference type="ChEBI" id="CHEBI:83898"/>
        <dbReference type="ChEBI" id="CHEBI:83900"/>
        <dbReference type="ChEBI" id="CHEBI:456216"/>
        <dbReference type="EC" id="6.3.2.9"/>
    </reaction>
</comment>
<comment type="pathway">
    <text evidence="2 7 8">Cell wall biogenesis; peptidoglycan biosynthesis.</text>
</comment>
<dbReference type="SUPFAM" id="SSF53623">
    <property type="entry name" value="MurD-like peptide ligases, catalytic domain"/>
    <property type="match status" value="1"/>
</dbReference>
<evidence type="ECO:0000256" key="4">
    <source>
        <dbReference type="ARBA" id="ARBA00022598"/>
    </source>
</evidence>
<comment type="subcellular location">
    <subcellularLocation>
        <location evidence="1 7 8">Cytoplasm</location>
    </subcellularLocation>
</comment>
<dbReference type="InterPro" id="IPR013221">
    <property type="entry name" value="Mur_ligase_cen"/>
</dbReference>
<evidence type="ECO:0000256" key="7">
    <source>
        <dbReference type="HAMAP-Rule" id="MF_00639"/>
    </source>
</evidence>
<evidence type="ECO:0000256" key="3">
    <source>
        <dbReference type="ARBA" id="ARBA00022490"/>
    </source>
</evidence>
<dbReference type="Gene3D" id="3.90.190.20">
    <property type="entry name" value="Mur ligase, C-terminal domain"/>
    <property type="match status" value="1"/>
</dbReference>
<dbReference type="NCBIfam" id="TIGR01087">
    <property type="entry name" value="murD"/>
    <property type="match status" value="1"/>
</dbReference>
<dbReference type="GO" id="GO:0005737">
    <property type="term" value="C:cytoplasm"/>
    <property type="evidence" value="ECO:0007669"/>
    <property type="project" value="UniProtKB-SubCell"/>
</dbReference>
<dbReference type="GO" id="GO:0009252">
    <property type="term" value="P:peptidoglycan biosynthetic process"/>
    <property type="evidence" value="ECO:0007669"/>
    <property type="project" value="UniProtKB-UniRule"/>
</dbReference>
<keyword evidence="7 8" id="KW-0131">Cell cycle</keyword>
<dbReference type="HAMAP" id="MF_00639">
    <property type="entry name" value="MurD"/>
    <property type="match status" value="1"/>
</dbReference>
<feature type="domain" description="Mur ligase C-terminal" evidence="9">
    <location>
        <begin position="285"/>
        <end position="393"/>
    </location>
</feature>
<dbReference type="Gene3D" id="3.40.50.720">
    <property type="entry name" value="NAD(P)-binding Rossmann-like Domain"/>
    <property type="match status" value="1"/>
</dbReference>
<dbReference type="InterPro" id="IPR005762">
    <property type="entry name" value="MurD"/>
</dbReference>
<dbReference type="GO" id="GO:0008360">
    <property type="term" value="P:regulation of cell shape"/>
    <property type="evidence" value="ECO:0007669"/>
    <property type="project" value="UniProtKB-KW"/>
</dbReference>
<accession>A0A7V3VS01</accession>
<keyword evidence="5 7" id="KW-0547">Nucleotide-binding</keyword>
<organism evidence="11">
    <name type="scientific">Mesoaciditoga lauensis</name>
    <dbReference type="NCBI Taxonomy" id="1495039"/>
    <lineage>
        <taxon>Bacteria</taxon>
        <taxon>Thermotogati</taxon>
        <taxon>Thermotogota</taxon>
        <taxon>Thermotogae</taxon>
        <taxon>Mesoaciditogales</taxon>
        <taxon>Mesoaciditogaceae</taxon>
        <taxon>Mesoaciditoga</taxon>
    </lineage>
</organism>
<feature type="binding site" evidence="7">
    <location>
        <begin position="109"/>
        <end position="115"/>
    </location>
    <ligand>
        <name>ATP</name>
        <dbReference type="ChEBI" id="CHEBI:30616"/>
    </ligand>
</feature>
<keyword evidence="7 8" id="KW-0961">Cell wall biogenesis/degradation</keyword>
<dbReference type="SUPFAM" id="SSF53244">
    <property type="entry name" value="MurD-like peptide ligases, peptide-binding domain"/>
    <property type="match status" value="1"/>
</dbReference>
<keyword evidence="3 7" id="KW-0963">Cytoplasm</keyword>
<dbReference type="GO" id="GO:0071555">
    <property type="term" value="P:cell wall organization"/>
    <property type="evidence" value="ECO:0007669"/>
    <property type="project" value="UniProtKB-KW"/>
</dbReference>
<dbReference type="GO" id="GO:0051301">
    <property type="term" value="P:cell division"/>
    <property type="evidence" value="ECO:0007669"/>
    <property type="project" value="UniProtKB-KW"/>
</dbReference>
<feature type="domain" description="Mur ligase central" evidence="10">
    <location>
        <begin position="107"/>
        <end position="261"/>
    </location>
</feature>
<dbReference type="InterPro" id="IPR004101">
    <property type="entry name" value="Mur_ligase_C"/>
</dbReference>
<comment type="function">
    <text evidence="7 8">Cell wall formation. Catalyzes the addition of glutamate to the nucleotide precursor UDP-N-acetylmuramoyl-L-alanine (UMA).</text>
</comment>
<name>A0A7V3VS01_9BACT</name>
<keyword evidence="4 7" id="KW-0436">Ligase</keyword>
<dbReference type="EC" id="6.3.2.9" evidence="7 8"/>
<dbReference type="Gene3D" id="3.40.1190.10">
    <property type="entry name" value="Mur-like, catalytic domain"/>
    <property type="match status" value="1"/>
</dbReference>
<comment type="similarity">
    <text evidence="7">Belongs to the MurCDEF family.</text>
</comment>
<evidence type="ECO:0000256" key="6">
    <source>
        <dbReference type="ARBA" id="ARBA00022840"/>
    </source>
</evidence>
<evidence type="ECO:0000259" key="10">
    <source>
        <dbReference type="Pfam" id="PF08245"/>
    </source>
</evidence>
<dbReference type="PANTHER" id="PTHR43692:SF1">
    <property type="entry name" value="UDP-N-ACETYLMURAMOYLALANINE--D-GLUTAMATE LIGASE"/>
    <property type="match status" value="1"/>
</dbReference>
<dbReference type="GO" id="GO:0005524">
    <property type="term" value="F:ATP binding"/>
    <property type="evidence" value="ECO:0007669"/>
    <property type="project" value="UniProtKB-UniRule"/>
</dbReference>
<comment type="caution">
    <text evidence="11">The sequence shown here is derived from an EMBL/GenBank/DDBJ whole genome shotgun (WGS) entry which is preliminary data.</text>
</comment>
<dbReference type="Pfam" id="PF21377">
    <property type="entry name" value="MurD_N"/>
    <property type="match status" value="1"/>
</dbReference>
<dbReference type="PANTHER" id="PTHR43692">
    <property type="entry name" value="UDP-N-ACETYLMURAMOYLALANINE--D-GLUTAMATE LIGASE"/>
    <property type="match status" value="1"/>
</dbReference>
<keyword evidence="7 8" id="KW-0573">Peptidoglycan synthesis</keyword>
<evidence type="ECO:0000259" key="9">
    <source>
        <dbReference type="Pfam" id="PF02875"/>
    </source>
</evidence>
<dbReference type="InterPro" id="IPR036565">
    <property type="entry name" value="Mur-like_cat_sf"/>
</dbReference>
<evidence type="ECO:0000256" key="8">
    <source>
        <dbReference type="RuleBase" id="RU003664"/>
    </source>
</evidence>
<keyword evidence="7 8" id="KW-0133">Cell shape</keyword>
<evidence type="ECO:0000256" key="5">
    <source>
        <dbReference type="ARBA" id="ARBA00022741"/>
    </source>
</evidence>
<sequence>MDFALMGFGVSNRSVLKFILEKKLGKVFVSENGKIGEEDIKFFTDNDVDFEENGNTKKLLDSDLIIYSPSVRPDSPLIGDAVKKDRAIGEIEFAWRYVLKGSKVIAITGSNGKTTTVSLIDHVLKEAGINHFTGGNIGTAASDRRDEKVSVLEISSFQLMGTKTFDPEVGAILNISPNHLDWHKDMDEYVNAKMKLSEAKVFLYNADSSYIPSNKGLRVSRSDGSIKIKDGEFEMYGDTFSLRDSKLFGIHNVYNAAFASVISKFIGASNEDIQKALKTFKPLEHRQELFARIDGVTYINDSKSTTSESTLMALDNFKGSIVIICGRPKEKDYSDLVDGLKRKAKSVIIMGDIVPKVKPLMKDLVYFEVTSMEDAVLKAKSIARDGDVVLLSPGATSFDMFKNYEERGETFKRIVMK</sequence>